<keyword evidence="2 6" id="KW-0812">Transmembrane</keyword>
<feature type="region of interest" description="Disordered" evidence="5">
    <location>
        <begin position="21"/>
        <end position="92"/>
    </location>
</feature>
<organism evidence="8 9">
    <name type="scientific">Desmophyllum pertusum</name>
    <dbReference type="NCBI Taxonomy" id="174260"/>
    <lineage>
        <taxon>Eukaryota</taxon>
        <taxon>Metazoa</taxon>
        <taxon>Cnidaria</taxon>
        <taxon>Anthozoa</taxon>
        <taxon>Hexacorallia</taxon>
        <taxon>Scleractinia</taxon>
        <taxon>Caryophylliina</taxon>
        <taxon>Caryophylliidae</taxon>
        <taxon>Desmophyllum</taxon>
    </lineage>
</organism>
<keyword evidence="4 6" id="KW-0472">Membrane</keyword>
<dbReference type="InterPro" id="IPR005821">
    <property type="entry name" value="Ion_trans_dom"/>
</dbReference>
<keyword evidence="9" id="KW-1185">Reference proteome</keyword>
<dbReference type="Proteomes" id="UP001163046">
    <property type="component" value="Unassembled WGS sequence"/>
</dbReference>
<evidence type="ECO:0000259" key="7">
    <source>
        <dbReference type="Pfam" id="PF00520"/>
    </source>
</evidence>
<evidence type="ECO:0000313" key="9">
    <source>
        <dbReference type="Proteomes" id="UP001163046"/>
    </source>
</evidence>
<feature type="compositionally biased region" description="Polar residues" evidence="5">
    <location>
        <begin position="27"/>
        <end position="38"/>
    </location>
</feature>
<dbReference type="Pfam" id="PF00520">
    <property type="entry name" value="Ion_trans"/>
    <property type="match status" value="1"/>
</dbReference>
<dbReference type="Gene3D" id="1.20.120.350">
    <property type="entry name" value="Voltage-gated potassium channels. Chain C"/>
    <property type="match status" value="1"/>
</dbReference>
<feature type="transmembrane region" description="Helical" evidence="6">
    <location>
        <begin position="260"/>
        <end position="282"/>
    </location>
</feature>
<dbReference type="PANTHER" id="PTHR10037">
    <property type="entry name" value="VOLTAGE-GATED CATION CHANNEL CALCIUM AND SODIUM"/>
    <property type="match status" value="1"/>
</dbReference>
<dbReference type="PANTHER" id="PTHR10037:SF62">
    <property type="entry name" value="SODIUM CHANNEL PROTEIN 60E"/>
    <property type="match status" value="1"/>
</dbReference>
<accession>A0A9X0D650</accession>
<dbReference type="InterPro" id="IPR027359">
    <property type="entry name" value="Volt_channel_dom_sf"/>
</dbReference>
<dbReference type="SUPFAM" id="SSF81324">
    <property type="entry name" value="Voltage-gated potassium channels"/>
    <property type="match status" value="1"/>
</dbReference>
<evidence type="ECO:0000313" key="8">
    <source>
        <dbReference type="EMBL" id="KAJ7388797.1"/>
    </source>
</evidence>
<dbReference type="GO" id="GO:0019228">
    <property type="term" value="P:neuronal action potential"/>
    <property type="evidence" value="ECO:0007669"/>
    <property type="project" value="TreeGrafter"/>
</dbReference>
<comment type="caution">
    <text evidence="8">The sequence shown here is derived from an EMBL/GenBank/DDBJ whole genome shotgun (WGS) entry which is preliminary data.</text>
</comment>
<dbReference type="GO" id="GO:0001518">
    <property type="term" value="C:voltage-gated sodium channel complex"/>
    <property type="evidence" value="ECO:0007669"/>
    <property type="project" value="TreeGrafter"/>
</dbReference>
<evidence type="ECO:0000256" key="2">
    <source>
        <dbReference type="ARBA" id="ARBA00022692"/>
    </source>
</evidence>
<evidence type="ECO:0000256" key="6">
    <source>
        <dbReference type="SAM" id="Phobius"/>
    </source>
</evidence>
<feature type="compositionally biased region" description="Polar residues" evidence="5">
    <location>
        <begin position="60"/>
        <end position="91"/>
    </location>
</feature>
<evidence type="ECO:0000256" key="5">
    <source>
        <dbReference type="SAM" id="MobiDB-lite"/>
    </source>
</evidence>
<evidence type="ECO:0000256" key="1">
    <source>
        <dbReference type="ARBA" id="ARBA00004141"/>
    </source>
</evidence>
<sequence>MVKFAPVISSAAVARAAQVNNQRTRATRTNCDLSSGKSGTRGRVRLPSLYPAISLKSLHSRSSNAESDGDQSTATRLNRGQSSQSLDITEQNLDRDGTSVLRELHDRNGGASPRVKSTSLVVGAAGILRAATAFAVDNTTAETTVQQAEQQIEEPECETFVIVATRLGRQYVFRFSKEKSLFLFGPLNAVRKAIIVLITNQFFELFILLTIIVNCIFLAIKNAPEEPEYVFAAIYTVEMLLKIIAKGFCMHKFAYLRDPWNWLDFVVVILGYITLLPNVYNLSGIRTFRVLRALRTISTVEGLKTMVNALLKSMTMLSDVLILTLFFLCIFALVGMQLFVGQLRNKCIASPPPHGSIGYDKYISNQSVWLKK</sequence>
<dbReference type="Gene3D" id="1.10.287.70">
    <property type="match status" value="1"/>
</dbReference>
<gene>
    <name evidence="8" type="ORF">OS493_035581</name>
</gene>
<dbReference type="OrthoDB" id="2984333at2759"/>
<comment type="subcellular location">
    <subcellularLocation>
        <location evidence="1">Membrane</location>
        <topology evidence="1">Multi-pass membrane protein</topology>
    </subcellularLocation>
</comment>
<evidence type="ECO:0000256" key="3">
    <source>
        <dbReference type="ARBA" id="ARBA00022989"/>
    </source>
</evidence>
<dbReference type="InterPro" id="IPR043203">
    <property type="entry name" value="VGCC_Ca_Na"/>
</dbReference>
<dbReference type="AlphaFoldDB" id="A0A9X0D650"/>
<reference evidence="8" key="1">
    <citation type="submission" date="2023-01" db="EMBL/GenBank/DDBJ databases">
        <title>Genome assembly of the deep-sea coral Lophelia pertusa.</title>
        <authorList>
            <person name="Herrera S."/>
            <person name="Cordes E."/>
        </authorList>
    </citation>
    <scope>NUCLEOTIDE SEQUENCE</scope>
    <source>
        <strain evidence="8">USNM1676648</strain>
        <tissue evidence="8">Polyp</tissue>
    </source>
</reference>
<proteinExistence type="predicted"/>
<protein>
    <recommendedName>
        <fullName evidence="7">Ion transport domain-containing protein</fullName>
    </recommendedName>
</protein>
<keyword evidence="3 6" id="KW-1133">Transmembrane helix</keyword>
<dbReference type="GO" id="GO:0086010">
    <property type="term" value="P:membrane depolarization during action potential"/>
    <property type="evidence" value="ECO:0007669"/>
    <property type="project" value="TreeGrafter"/>
</dbReference>
<dbReference type="GO" id="GO:0005248">
    <property type="term" value="F:voltage-gated sodium channel activity"/>
    <property type="evidence" value="ECO:0007669"/>
    <property type="project" value="TreeGrafter"/>
</dbReference>
<dbReference type="FunFam" id="1.20.120.350:FF:000036">
    <property type="entry name" value="Voltage-dependent sodium channel SCN10A"/>
    <property type="match status" value="1"/>
</dbReference>
<feature type="transmembrane region" description="Helical" evidence="6">
    <location>
        <begin position="320"/>
        <end position="340"/>
    </location>
</feature>
<feature type="domain" description="Ion transport" evidence="7">
    <location>
        <begin position="201"/>
        <end position="345"/>
    </location>
</feature>
<evidence type="ECO:0000256" key="4">
    <source>
        <dbReference type="ARBA" id="ARBA00023136"/>
    </source>
</evidence>
<dbReference type="EMBL" id="MU825450">
    <property type="protein sequence ID" value="KAJ7388797.1"/>
    <property type="molecule type" value="Genomic_DNA"/>
</dbReference>
<name>A0A9X0D650_9CNID</name>
<feature type="transmembrane region" description="Helical" evidence="6">
    <location>
        <begin position="202"/>
        <end position="220"/>
    </location>
</feature>